<proteinExistence type="predicted"/>
<reference evidence="7" key="1">
    <citation type="journal article" date="2020" name="Nat. Genet.">
        <title>Genomic diversifications of five Gossypium allopolyploid species and their impact on cotton improvement.</title>
        <authorList>
            <person name="Chen Z.J."/>
            <person name="Sreedasyam A."/>
            <person name="Ando A."/>
            <person name="Song Q."/>
            <person name="De Santiago L.M."/>
            <person name="Hulse-Kemp A.M."/>
            <person name="Ding M."/>
            <person name="Ye W."/>
            <person name="Kirkbride R.C."/>
            <person name="Jenkins J."/>
            <person name="Plott C."/>
            <person name="Lovell J."/>
            <person name="Lin Y.M."/>
            <person name="Vaughn R."/>
            <person name="Liu B."/>
            <person name="Simpson S."/>
            <person name="Scheffler B.E."/>
            <person name="Wen L."/>
            <person name="Saski C.A."/>
            <person name="Grover C.E."/>
            <person name="Hu G."/>
            <person name="Conover J.L."/>
            <person name="Carlson J.W."/>
            <person name="Shu S."/>
            <person name="Boston L.B."/>
            <person name="Williams M."/>
            <person name="Peterson D.G."/>
            <person name="McGee K."/>
            <person name="Jones D.C."/>
            <person name="Wendel J.F."/>
            <person name="Stelly D.M."/>
            <person name="Grimwood J."/>
            <person name="Schmutz J."/>
        </authorList>
    </citation>
    <scope>NUCLEOTIDE SEQUENCE [LARGE SCALE GENOMIC DNA]</scope>
    <source>
        <strain evidence="7">cv. TM-1</strain>
    </source>
</reference>
<keyword evidence="3" id="KW-0804">Transcription</keyword>
<dbReference type="SUPFAM" id="SSF47459">
    <property type="entry name" value="HLH, helix-loop-helix DNA-binding domain"/>
    <property type="match status" value="1"/>
</dbReference>
<evidence type="ECO:0000256" key="3">
    <source>
        <dbReference type="ARBA" id="ARBA00023163"/>
    </source>
</evidence>
<dbReference type="PANTHER" id="PTHR13935">
    <property type="entry name" value="ACHAETE-SCUTE TRANSCRIPTION FACTOR-RELATED"/>
    <property type="match status" value="1"/>
</dbReference>
<evidence type="ECO:0000256" key="2">
    <source>
        <dbReference type="ARBA" id="ARBA00023015"/>
    </source>
</evidence>
<dbReference type="Proteomes" id="UP000818029">
    <property type="component" value="Chromosome A13"/>
</dbReference>
<dbReference type="InterPro" id="IPR011598">
    <property type="entry name" value="bHLH_dom"/>
</dbReference>
<keyword evidence="2" id="KW-0805">Transcription regulation</keyword>
<name>A0ABM2ZCR2_GOSHI</name>
<evidence type="ECO:0000256" key="4">
    <source>
        <dbReference type="ARBA" id="ARBA00023242"/>
    </source>
</evidence>
<feature type="compositionally biased region" description="Basic residues" evidence="5">
    <location>
        <begin position="178"/>
        <end position="190"/>
    </location>
</feature>
<accession>A0ABM2ZCR2</accession>
<comment type="subcellular location">
    <subcellularLocation>
        <location evidence="1">Nucleus</location>
    </subcellularLocation>
</comment>
<evidence type="ECO:0000313" key="8">
    <source>
        <dbReference type="RefSeq" id="XP_040940469.1"/>
    </source>
</evidence>
<feature type="domain" description="BHLH" evidence="6">
    <location>
        <begin position="208"/>
        <end position="262"/>
    </location>
</feature>
<dbReference type="SMART" id="SM00353">
    <property type="entry name" value="HLH"/>
    <property type="match status" value="1"/>
</dbReference>
<dbReference type="Pfam" id="PF00010">
    <property type="entry name" value="HLH"/>
    <property type="match status" value="1"/>
</dbReference>
<keyword evidence="7" id="KW-1185">Reference proteome</keyword>
<organism evidence="7 8">
    <name type="scientific">Gossypium hirsutum</name>
    <name type="common">Upland cotton</name>
    <name type="synonym">Gossypium mexicanum</name>
    <dbReference type="NCBI Taxonomy" id="3635"/>
    <lineage>
        <taxon>Eukaryota</taxon>
        <taxon>Viridiplantae</taxon>
        <taxon>Streptophyta</taxon>
        <taxon>Embryophyta</taxon>
        <taxon>Tracheophyta</taxon>
        <taxon>Spermatophyta</taxon>
        <taxon>Magnoliopsida</taxon>
        <taxon>eudicotyledons</taxon>
        <taxon>Gunneridae</taxon>
        <taxon>Pentapetalae</taxon>
        <taxon>rosids</taxon>
        <taxon>malvids</taxon>
        <taxon>Malvales</taxon>
        <taxon>Malvaceae</taxon>
        <taxon>Malvoideae</taxon>
        <taxon>Gossypium</taxon>
    </lineage>
</organism>
<gene>
    <name evidence="8" type="primary">LOC107894233</name>
</gene>
<sequence length="404" mass="45425">MESPCSQGKYSRNLANHLCMSSLHLENLFSIPEATDEYLWPLIQDNKDDGKNFSASIQTDGHQCSSSSSQAVMDNLNGNKLDPVLDLDQGIPALLSADYTIEDNARTGDQLGTTSKFILESVDPNIVGESMESVLDYPIDVSLSAALEDSDDIDLVPHETSSRQHPSTNQETRDAHINAKRISSKTRGRNHRFKEGINMEDNGEGTTMKKEEHNAKERIRRMKLHAAYLALGALLPSDSTGSKKRKSTALIIDRAVEYIPELEKEIQKLTLRKNDMLSIIKNKKSCAVLNHFQLRQPSVSVHEIKQGEFIVQICTQEYPDCSFLNLLHNIEEEGICIISASTHQVSDHGHCYHLHIQMHERLDGENHIASLREKLMFSQGVNPMMRVSSLQSIRVRKLSRDVIE</sequence>
<evidence type="ECO:0000259" key="6">
    <source>
        <dbReference type="PROSITE" id="PS50888"/>
    </source>
</evidence>
<dbReference type="InterPro" id="IPR015660">
    <property type="entry name" value="MASH1/Ascl1a-like"/>
</dbReference>
<keyword evidence="4" id="KW-0539">Nucleus</keyword>
<protein>
    <submittedName>
        <fullName evidence="8">Transcription factor bHLH160 isoform X1</fullName>
    </submittedName>
</protein>
<evidence type="ECO:0000313" key="7">
    <source>
        <dbReference type="Proteomes" id="UP000818029"/>
    </source>
</evidence>
<dbReference type="GeneID" id="107894233"/>
<dbReference type="PANTHER" id="PTHR13935:SF104">
    <property type="entry name" value="TRANSCRIPTION FACTOR BHLH160"/>
    <property type="match status" value="1"/>
</dbReference>
<feature type="region of interest" description="Disordered" evidence="5">
    <location>
        <begin position="158"/>
        <end position="190"/>
    </location>
</feature>
<evidence type="ECO:0000256" key="1">
    <source>
        <dbReference type="ARBA" id="ARBA00004123"/>
    </source>
</evidence>
<dbReference type="RefSeq" id="XP_040940469.1">
    <property type="nucleotide sequence ID" value="XM_041084535.1"/>
</dbReference>
<reference evidence="8" key="2">
    <citation type="submission" date="2025-08" db="UniProtKB">
        <authorList>
            <consortium name="RefSeq"/>
        </authorList>
    </citation>
    <scope>IDENTIFICATION</scope>
</reference>
<dbReference type="PROSITE" id="PS50888">
    <property type="entry name" value="BHLH"/>
    <property type="match status" value="1"/>
</dbReference>
<dbReference type="InterPro" id="IPR036638">
    <property type="entry name" value="HLH_DNA-bd_sf"/>
</dbReference>
<evidence type="ECO:0000256" key="5">
    <source>
        <dbReference type="SAM" id="MobiDB-lite"/>
    </source>
</evidence>
<dbReference type="Gene3D" id="4.10.280.10">
    <property type="entry name" value="Helix-loop-helix DNA-binding domain"/>
    <property type="match status" value="1"/>
</dbReference>